<evidence type="ECO:0000256" key="1">
    <source>
        <dbReference type="ARBA" id="ARBA00004429"/>
    </source>
</evidence>
<dbReference type="PROSITE" id="PS50893">
    <property type="entry name" value="ABC_TRANSPORTER_2"/>
    <property type="match status" value="1"/>
</dbReference>
<evidence type="ECO:0000256" key="3">
    <source>
        <dbReference type="ARBA" id="ARBA00022475"/>
    </source>
</evidence>
<dbReference type="InterPro" id="IPR017871">
    <property type="entry name" value="ABC_transporter-like_CS"/>
</dbReference>
<dbReference type="PANTHER" id="PTHR24220:SF86">
    <property type="entry name" value="ABC TRANSPORTER ABCH.1"/>
    <property type="match status" value="1"/>
</dbReference>
<keyword evidence="2" id="KW-0813">Transport</keyword>
<dbReference type="PANTHER" id="PTHR24220">
    <property type="entry name" value="IMPORT ATP-BINDING PROTEIN"/>
    <property type="match status" value="1"/>
</dbReference>
<dbReference type="InterPro" id="IPR003593">
    <property type="entry name" value="AAA+_ATPase"/>
</dbReference>
<dbReference type="SUPFAM" id="SSF52540">
    <property type="entry name" value="P-loop containing nucleoside triphosphate hydrolases"/>
    <property type="match status" value="2"/>
</dbReference>
<accession>A0A1L7RKJ0</accession>
<feature type="transmembrane region" description="Helical" evidence="10">
    <location>
        <begin position="489"/>
        <end position="514"/>
    </location>
</feature>
<dbReference type="AlphaFoldDB" id="A0A1L7RKJ0"/>
<comment type="similarity">
    <text evidence="9">Belongs to the ABC transporter superfamily. Macrolide exporter (TC 3.A.1.122) family.</text>
</comment>
<evidence type="ECO:0000256" key="2">
    <source>
        <dbReference type="ARBA" id="ARBA00022448"/>
    </source>
</evidence>
<evidence type="ECO:0000259" key="11">
    <source>
        <dbReference type="PROSITE" id="PS50893"/>
    </source>
</evidence>
<keyword evidence="8 10" id="KW-0472">Membrane</keyword>
<dbReference type="InterPro" id="IPR027417">
    <property type="entry name" value="P-loop_NTPase"/>
</dbReference>
<evidence type="ECO:0000256" key="4">
    <source>
        <dbReference type="ARBA" id="ARBA00022692"/>
    </source>
</evidence>
<gene>
    <name evidence="12" type="ORF">AAM4_0127</name>
</gene>
<dbReference type="GO" id="GO:0005524">
    <property type="term" value="F:ATP binding"/>
    <property type="evidence" value="ECO:0007669"/>
    <property type="project" value="UniProtKB-KW"/>
</dbReference>
<sequence>MPLEALRDVTLTIRQGEFISIQGPSGAGKSTLLNQLALLDTPTSGDYRINDVDVGTLSEPRRATVRSENFAFIFQSFHLLKGRSVVENVALGLLYRGLDRRRRVKAAQEALAFVGLQHKHLQKVEKLSGGERQRAAIARAVASGAPIIVADEPTGNLDSRSSEQIMELLAQLNRRGATVIVVTHDDHVASYASRHLRVVDGRVEELNRTALHAPKTEPSAMRGRASRLRLPDALSDVWHSLRSRRARSGVLVACIALAVALATTTTGLSATARFQVSDVFDSRRNQLVGLAAATTDVLAAEQALSADSAVRIRDLAGVRDFAVLATHSSVEVASRPSATTTPLQLVGNVSDTLPQSLFTVTCPQPLAVLGEDEVILGSHAAQSLQIGPLLASPVIWLDGRPRAVVGILTDAGLDVGLLDSVIVPESEAVSYSQPQYASVKLRVDPGAAQQVAEQAPVAWIPSAPQSVTVDVPPDPATLRAEVEDSIRTVLYTLTAVAAIAALTLVAALMISTVMERTGEIGLRRAMGARRVHIRFLIAAEATVTGLLGGVAGVYLGMMSILAITIGRGWQPVMDWGSVPLGIAGGVGVSLLGAVFATHRASRIEPAEALHH</sequence>
<dbReference type="Pfam" id="PF02687">
    <property type="entry name" value="FtsX"/>
    <property type="match status" value="1"/>
</dbReference>
<dbReference type="RefSeq" id="WP_210578255.1">
    <property type="nucleotide sequence ID" value="NZ_LK995461.1"/>
</dbReference>
<dbReference type="InterPro" id="IPR003439">
    <property type="entry name" value="ABC_transporter-like_ATP-bd"/>
</dbReference>
<dbReference type="SMART" id="SM00382">
    <property type="entry name" value="AAA"/>
    <property type="match status" value="1"/>
</dbReference>
<dbReference type="GO" id="GO:0005886">
    <property type="term" value="C:plasma membrane"/>
    <property type="evidence" value="ECO:0007669"/>
    <property type="project" value="UniProtKB-SubCell"/>
</dbReference>
<keyword evidence="7 10" id="KW-1133">Transmembrane helix</keyword>
<keyword evidence="3" id="KW-1003">Cell membrane</keyword>
<organism evidence="12">
    <name type="scientific">Actinomyces succiniciruminis</name>
    <dbReference type="NCBI Taxonomy" id="1522002"/>
    <lineage>
        <taxon>Bacteria</taxon>
        <taxon>Bacillati</taxon>
        <taxon>Actinomycetota</taxon>
        <taxon>Actinomycetes</taxon>
        <taxon>Actinomycetales</taxon>
        <taxon>Actinomycetaceae</taxon>
        <taxon>Actinomyces</taxon>
    </lineage>
</organism>
<feature type="transmembrane region" description="Helical" evidence="10">
    <location>
        <begin position="575"/>
        <end position="596"/>
    </location>
</feature>
<evidence type="ECO:0000256" key="8">
    <source>
        <dbReference type="ARBA" id="ARBA00023136"/>
    </source>
</evidence>
<evidence type="ECO:0000313" key="12">
    <source>
        <dbReference type="EMBL" id="CED90022.1"/>
    </source>
</evidence>
<name>A0A1L7RKJ0_9ACTO</name>
<keyword evidence="5" id="KW-0547">Nucleotide-binding</keyword>
<dbReference type="Gene3D" id="3.40.50.300">
    <property type="entry name" value="P-loop containing nucleotide triphosphate hydrolases"/>
    <property type="match status" value="1"/>
</dbReference>
<evidence type="ECO:0000256" key="6">
    <source>
        <dbReference type="ARBA" id="ARBA00022840"/>
    </source>
</evidence>
<protein>
    <submittedName>
        <fullName evidence="12">Macrolide export ATP-binding/permease protein MacB</fullName>
    </submittedName>
</protein>
<dbReference type="EMBL" id="LK995461">
    <property type="protein sequence ID" value="CED90022.1"/>
    <property type="molecule type" value="Genomic_DNA"/>
</dbReference>
<evidence type="ECO:0000256" key="10">
    <source>
        <dbReference type="SAM" id="Phobius"/>
    </source>
</evidence>
<dbReference type="GO" id="GO:0022857">
    <property type="term" value="F:transmembrane transporter activity"/>
    <property type="evidence" value="ECO:0007669"/>
    <property type="project" value="TreeGrafter"/>
</dbReference>
<feature type="domain" description="ABC transporter" evidence="11">
    <location>
        <begin position="1"/>
        <end position="225"/>
    </location>
</feature>
<keyword evidence="4 10" id="KW-0812">Transmembrane</keyword>
<dbReference type="CDD" id="cd03255">
    <property type="entry name" value="ABC_MJ0796_LolCDE_FtsE"/>
    <property type="match status" value="1"/>
</dbReference>
<keyword evidence="6 12" id="KW-0067">ATP-binding</keyword>
<proteinExistence type="inferred from homology"/>
<evidence type="ECO:0000256" key="5">
    <source>
        <dbReference type="ARBA" id="ARBA00022741"/>
    </source>
</evidence>
<feature type="transmembrane region" description="Helical" evidence="10">
    <location>
        <begin position="535"/>
        <end position="563"/>
    </location>
</feature>
<dbReference type="PROSITE" id="PS00211">
    <property type="entry name" value="ABC_TRANSPORTER_1"/>
    <property type="match status" value="1"/>
</dbReference>
<dbReference type="InterPro" id="IPR003838">
    <property type="entry name" value="ABC3_permease_C"/>
</dbReference>
<reference evidence="12" key="1">
    <citation type="submission" date="2014-07" db="EMBL/GenBank/DDBJ databases">
        <authorList>
            <person name="Zhang J.E."/>
            <person name="Yang H."/>
            <person name="Guo J."/>
            <person name="Deng Z."/>
            <person name="Luo H."/>
            <person name="Luo M."/>
            <person name="Zhao B."/>
        </authorList>
    </citation>
    <scope>NUCLEOTIDE SEQUENCE</scope>
    <source>
        <strain evidence="12">AM4</strain>
    </source>
</reference>
<dbReference type="Pfam" id="PF00005">
    <property type="entry name" value="ABC_tran"/>
    <property type="match status" value="1"/>
</dbReference>
<evidence type="ECO:0000256" key="9">
    <source>
        <dbReference type="ARBA" id="ARBA00038388"/>
    </source>
</evidence>
<dbReference type="GO" id="GO:0016887">
    <property type="term" value="F:ATP hydrolysis activity"/>
    <property type="evidence" value="ECO:0007669"/>
    <property type="project" value="InterPro"/>
</dbReference>
<comment type="subcellular location">
    <subcellularLocation>
        <location evidence="1">Cell inner membrane</location>
        <topology evidence="1">Multi-pass membrane protein</topology>
    </subcellularLocation>
</comment>
<dbReference type="InterPro" id="IPR015854">
    <property type="entry name" value="ABC_transpr_LolD-like"/>
</dbReference>
<dbReference type="InterPro" id="IPR017911">
    <property type="entry name" value="MacB-like_ATP-bd"/>
</dbReference>
<evidence type="ECO:0000256" key="7">
    <source>
        <dbReference type="ARBA" id="ARBA00022989"/>
    </source>
</evidence>